<keyword evidence="4 11" id="KW-0378">Hydrolase</keyword>
<comment type="catalytic activity">
    <reaction evidence="1">
        <text>Hydrolysis of terminal, non-reducing beta-D-mannose residues in beta-D-mannosides.</text>
        <dbReference type="EC" id="3.2.1.25"/>
    </reaction>
</comment>
<evidence type="ECO:0000313" key="13">
    <source>
        <dbReference type="Proteomes" id="UP000581087"/>
    </source>
</evidence>
<dbReference type="Pfam" id="PF17753">
    <property type="entry name" value="Ig_mannosidase"/>
    <property type="match status" value="1"/>
</dbReference>
<dbReference type="EMBL" id="SDPM01000015">
    <property type="protein sequence ID" value="RXZ84973.1"/>
    <property type="molecule type" value="Genomic_DNA"/>
</dbReference>
<evidence type="ECO:0000313" key="12">
    <source>
        <dbReference type="Proteomes" id="UP000292686"/>
    </source>
</evidence>
<dbReference type="AlphaFoldDB" id="A0A4Q2M4A5"/>
<dbReference type="SUPFAM" id="SSF49785">
    <property type="entry name" value="Galactose-binding domain-like"/>
    <property type="match status" value="1"/>
</dbReference>
<reference evidence="11 12" key="1">
    <citation type="submission" date="2019-01" db="EMBL/GenBank/DDBJ databases">
        <title>Agromyces.</title>
        <authorList>
            <person name="Li J."/>
        </authorList>
    </citation>
    <scope>NUCLEOTIDE SEQUENCE [LARGE SCALE GENOMIC DNA]</scope>
    <source>
        <strain evidence="11 12">DSM 23870</strain>
    </source>
</reference>
<proteinExistence type="inferred from homology"/>
<reference evidence="10 13" key="2">
    <citation type="submission" date="2020-07" db="EMBL/GenBank/DDBJ databases">
        <title>Sequencing the genomes of 1000 actinobacteria strains.</title>
        <authorList>
            <person name="Klenk H.-P."/>
        </authorList>
    </citation>
    <scope>NUCLEOTIDE SEQUENCE [LARGE SCALE GENOMIC DNA]</scope>
    <source>
        <strain evidence="10 13">DSM 23870</strain>
    </source>
</reference>
<keyword evidence="5" id="KW-0325">Glycoprotein</keyword>
<dbReference type="EMBL" id="JACCBI010000001">
    <property type="protein sequence ID" value="NYD68479.1"/>
    <property type="molecule type" value="Genomic_DNA"/>
</dbReference>
<evidence type="ECO:0000256" key="5">
    <source>
        <dbReference type="ARBA" id="ARBA00023180"/>
    </source>
</evidence>
<dbReference type="SUPFAM" id="SSF49303">
    <property type="entry name" value="beta-Galactosidase/glucuronidase domain"/>
    <property type="match status" value="1"/>
</dbReference>
<dbReference type="InterPro" id="IPR050887">
    <property type="entry name" value="Beta-mannosidase_GH2"/>
</dbReference>
<feature type="domain" description="Beta-mannosidase Ig-fold" evidence="8">
    <location>
        <begin position="741"/>
        <end position="817"/>
    </location>
</feature>
<dbReference type="GO" id="GO:0005975">
    <property type="term" value="P:carbohydrate metabolic process"/>
    <property type="evidence" value="ECO:0007669"/>
    <property type="project" value="InterPro"/>
</dbReference>
<dbReference type="InterPro" id="IPR041625">
    <property type="entry name" value="Beta-mannosidase_Ig"/>
</dbReference>
<comment type="similarity">
    <text evidence="2">Belongs to the glycosyl hydrolase 2 family.</text>
</comment>
<dbReference type="PANTHER" id="PTHR43730">
    <property type="entry name" value="BETA-MANNOSIDASE"/>
    <property type="match status" value="1"/>
</dbReference>
<dbReference type="Gene3D" id="2.60.40.10">
    <property type="entry name" value="Immunoglobulins"/>
    <property type="match status" value="1"/>
</dbReference>
<gene>
    <name evidence="10" type="ORF">BJ972_002998</name>
    <name evidence="11" type="ORF">ESP50_17650</name>
</gene>
<evidence type="ECO:0000313" key="10">
    <source>
        <dbReference type="EMBL" id="NYD68479.1"/>
    </source>
</evidence>
<dbReference type="OrthoDB" id="9758603at2"/>
<evidence type="ECO:0000256" key="4">
    <source>
        <dbReference type="ARBA" id="ARBA00022801"/>
    </source>
</evidence>
<sequence length="821" mass="91568">MRTTLDLGGRWTWSVDETGPTPVPAEARSLIGREIDAHVPGALHADLLAAGVIPDPLVDSNEDLVGWVSRCDWLLRRRIDRPADAERVDLVFDGIDTVAAVTLNGHTLGTVRNMHRTARFDVSSVIADDTLVEVRFTSPYTEAEKWERELGARPSAYPEPFAFIRKMASSFGWDWGPTLPGCGLWRDVRLEAWSTARVSAVRPLVDVFEDTGILTAHIDIERAASGEALPLHLEVDVAGHAVHVEVPPGESTATVVVDVPDVRRWFPRSLGEPHTYPVAISLWAHGERLDERDTRVGFRTISVDRTPDDLGTPFVVTVNDRPLFIKGVNWIPESVFPGTVPAERVRARLEQAADANVDLVRVWGGGVYESDEFYDACDELGLLVWQDFLFACAAYPEEEPIRSEVLAEARENIVRLSPHASLALWNGNNENLWMRFDKDWAAQPGGDLSWGERYYLEWLPALVHELDPTRPYTEGSPWSGDGVVDPNDVDHQTFHSWDAWNEDDYAVYRDSAPRFVSEFGWQGAATWRTLRDAITDDALRLDSDNVRHHQKAIDGHTKIARNLARHLPATDDFDRWHLQTQWMQVEAVRTGVLHWRSNWPRTAGTIVWQLNDLWPVTSWSAIDSAGRCKPLYFAIRDMYAPRAMTIEPTDGGLELCIINDHDETWVGSARIMRRRVDGEVLSDRTEPVSVAPRSVIRLAMPEGRAESADRSSEFLAATLDGERALWCFAPPRMPGASAPLDVAVTAVPGGLDIVVSSDGLARDVLVQPDRIHPRATVDRGFTTVLPGESATFRVRAPESLDPEAARGAFVVSSLRDIIDPD</sequence>
<dbReference type="EC" id="3.2.1.25" evidence="3"/>
<dbReference type="Proteomes" id="UP000581087">
    <property type="component" value="Unassembled WGS sequence"/>
</dbReference>
<dbReference type="GO" id="GO:0006516">
    <property type="term" value="P:glycoprotein catabolic process"/>
    <property type="evidence" value="ECO:0007669"/>
    <property type="project" value="TreeGrafter"/>
</dbReference>
<dbReference type="Pfam" id="PF22666">
    <property type="entry name" value="Glyco_hydro_2_N2"/>
    <property type="match status" value="1"/>
</dbReference>
<comment type="caution">
    <text evidence="11">The sequence shown here is derived from an EMBL/GenBank/DDBJ whole genome shotgun (WGS) entry which is preliminary data.</text>
</comment>
<dbReference type="SUPFAM" id="SSF51445">
    <property type="entry name" value="(Trans)glycosidases"/>
    <property type="match status" value="1"/>
</dbReference>
<dbReference type="FunFam" id="3.20.20.80:FF:000050">
    <property type="entry name" value="Beta-mannosidase B"/>
    <property type="match status" value="1"/>
</dbReference>
<dbReference type="InterPro" id="IPR008979">
    <property type="entry name" value="Galactose-bd-like_sf"/>
</dbReference>
<dbReference type="Gene3D" id="3.20.20.80">
    <property type="entry name" value="Glycosidases"/>
    <property type="match status" value="1"/>
</dbReference>
<evidence type="ECO:0000256" key="6">
    <source>
        <dbReference type="ARBA" id="ARBA00023295"/>
    </source>
</evidence>
<dbReference type="Gene3D" id="2.60.120.260">
    <property type="entry name" value="Galactose-binding domain-like"/>
    <property type="match status" value="1"/>
</dbReference>
<feature type="domain" description="Glycoside hydrolase family 2 immunoglobulin-like beta-sandwich" evidence="7">
    <location>
        <begin position="249"/>
        <end position="299"/>
    </location>
</feature>
<evidence type="ECO:0000256" key="1">
    <source>
        <dbReference type="ARBA" id="ARBA00000829"/>
    </source>
</evidence>
<organism evidence="11 12">
    <name type="scientific">Agromyces atrinae</name>
    <dbReference type="NCBI Taxonomy" id="592376"/>
    <lineage>
        <taxon>Bacteria</taxon>
        <taxon>Bacillati</taxon>
        <taxon>Actinomycetota</taxon>
        <taxon>Actinomycetes</taxon>
        <taxon>Micrococcales</taxon>
        <taxon>Microbacteriaceae</taxon>
        <taxon>Agromyces</taxon>
    </lineage>
</organism>
<feature type="domain" description="Beta-mannosidase-like galactose-binding" evidence="9">
    <location>
        <begin position="34"/>
        <end position="186"/>
    </location>
</feature>
<keyword evidence="12" id="KW-1185">Reference proteome</keyword>
<dbReference type="GO" id="GO:0004567">
    <property type="term" value="F:beta-mannosidase activity"/>
    <property type="evidence" value="ECO:0007669"/>
    <property type="project" value="UniProtKB-EC"/>
</dbReference>
<dbReference type="PANTHER" id="PTHR43730:SF1">
    <property type="entry name" value="BETA-MANNOSIDASE"/>
    <property type="match status" value="1"/>
</dbReference>
<dbReference type="Pfam" id="PF00703">
    <property type="entry name" value="Glyco_hydro_2"/>
    <property type="match status" value="1"/>
</dbReference>
<protein>
    <recommendedName>
        <fullName evidence="3">beta-mannosidase</fullName>
        <ecNumber evidence="3">3.2.1.25</ecNumber>
    </recommendedName>
</protein>
<evidence type="ECO:0000259" key="8">
    <source>
        <dbReference type="Pfam" id="PF17753"/>
    </source>
</evidence>
<dbReference type="InterPro" id="IPR013783">
    <property type="entry name" value="Ig-like_fold"/>
</dbReference>
<dbReference type="RefSeq" id="WP_129177284.1">
    <property type="nucleotide sequence ID" value="NZ_JACCBI010000001.1"/>
</dbReference>
<dbReference type="InterPro" id="IPR006102">
    <property type="entry name" value="Ig-like_GH2"/>
</dbReference>
<dbReference type="InterPro" id="IPR036156">
    <property type="entry name" value="Beta-gal/glucu_dom_sf"/>
</dbReference>
<evidence type="ECO:0000313" key="11">
    <source>
        <dbReference type="EMBL" id="RXZ84973.1"/>
    </source>
</evidence>
<evidence type="ECO:0000256" key="2">
    <source>
        <dbReference type="ARBA" id="ARBA00007401"/>
    </source>
</evidence>
<accession>A0A4Q2M4A5</accession>
<dbReference type="InterPro" id="IPR054593">
    <property type="entry name" value="Beta-mannosidase-like_N2"/>
</dbReference>
<name>A0A4Q2M4A5_9MICO</name>
<evidence type="ECO:0000259" key="7">
    <source>
        <dbReference type="Pfam" id="PF00703"/>
    </source>
</evidence>
<keyword evidence="6 10" id="KW-0326">Glycosidase</keyword>
<evidence type="ECO:0000256" key="3">
    <source>
        <dbReference type="ARBA" id="ARBA00012754"/>
    </source>
</evidence>
<dbReference type="InterPro" id="IPR017853">
    <property type="entry name" value="GH"/>
</dbReference>
<dbReference type="Proteomes" id="UP000292686">
    <property type="component" value="Unassembled WGS sequence"/>
</dbReference>
<evidence type="ECO:0000259" key="9">
    <source>
        <dbReference type="Pfam" id="PF22666"/>
    </source>
</evidence>